<sequence>MSEESKEKNEEVKENQVNEVNELPSEQVVSDNDSNSQETVKPTKRPVFDDIMFGRRKNVQKEEPSAKEEESIEMQMMEQINDIVQSLEELKPMLKEFTPIVNYIKKRIKL</sequence>
<gene>
    <name evidence="2" type="ORF">LC087_01535</name>
</gene>
<dbReference type="Proteomes" id="UP001197974">
    <property type="component" value="Chromosome"/>
</dbReference>
<evidence type="ECO:0000256" key="1">
    <source>
        <dbReference type="SAM" id="MobiDB-lite"/>
    </source>
</evidence>
<evidence type="ECO:0000313" key="2">
    <source>
        <dbReference type="EMBL" id="WLR42940.1"/>
    </source>
</evidence>
<dbReference type="EMBL" id="CP129013">
    <property type="protein sequence ID" value="WLR42940.1"/>
    <property type="molecule type" value="Genomic_DNA"/>
</dbReference>
<name>A0ABY9JU83_9BACI</name>
<organism evidence="2 3">
    <name type="scientific">Bacillus carboniphilus</name>
    <dbReference type="NCBI Taxonomy" id="86663"/>
    <lineage>
        <taxon>Bacteria</taxon>
        <taxon>Bacillati</taxon>
        <taxon>Bacillota</taxon>
        <taxon>Bacilli</taxon>
        <taxon>Bacillales</taxon>
        <taxon>Bacillaceae</taxon>
        <taxon>Bacillus</taxon>
    </lineage>
</organism>
<proteinExistence type="predicted"/>
<accession>A0ABY9JU83</accession>
<reference evidence="2 3" key="1">
    <citation type="submission" date="2023-06" db="EMBL/GenBank/DDBJ databases">
        <title>Five Gram-positive bacteria isolated from mangrove sediments in Shenzhen, Guangdong, China.</title>
        <authorList>
            <person name="Yu S."/>
            <person name="Zheng W."/>
            <person name="Huang Y."/>
        </authorList>
    </citation>
    <scope>NUCLEOTIDE SEQUENCE [LARGE SCALE GENOMIC DNA]</scope>
    <source>
        <strain evidence="2 3">SaN35-3</strain>
    </source>
</reference>
<protein>
    <recommendedName>
        <fullName evidence="4">Spore coat protein</fullName>
    </recommendedName>
</protein>
<evidence type="ECO:0008006" key="4">
    <source>
        <dbReference type="Google" id="ProtNLM"/>
    </source>
</evidence>
<feature type="region of interest" description="Disordered" evidence="1">
    <location>
        <begin position="1"/>
        <end position="48"/>
    </location>
</feature>
<feature type="compositionally biased region" description="Polar residues" evidence="1">
    <location>
        <begin position="27"/>
        <end position="40"/>
    </location>
</feature>
<keyword evidence="3" id="KW-1185">Reference proteome</keyword>
<evidence type="ECO:0000313" key="3">
    <source>
        <dbReference type="Proteomes" id="UP001197974"/>
    </source>
</evidence>
<feature type="compositionally biased region" description="Basic and acidic residues" evidence="1">
    <location>
        <begin position="1"/>
        <end position="16"/>
    </location>
</feature>
<dbReference type="RefSeq" id="WP_226538748.1">
    <property type="nucleotide sequence ID" value="NZ_CP129013.1"/>
</dbReference>